<gene>
    <name evidence="3" type="ORF">SAMN04487849_10511</name>
</gene>
<organism evidence="3 4">
    <name type="scientific">Micrococcus luteus</name>
    <name type="common">Micrococcus lysodeikticus</name>
    <dbReference type="NCBI Taxonomy" id="1270"/>
    <lineage>
        <taxon>Bacteria</taxon>
        <taxon>Bacillati</taxon>
        <taxon>Actinomycetota</taxon>
        <taxon>Actinomycetes</taxon>
        <taxon>Micrococcales</taxon>
        <taxon>Micrococcaceae</taxon>
        <taxon>Micrococcus</taxon>
    </lineage>
</organism>
<reference evidence="3 4" key="1">
    <citation type="submission" date="2016-11" db="EMBL/GenBank/DDBJ databases">
        <authorList>
            <person name="Varghese N."/>
            <person name="Submissions S."/>
        </authorList>
    </citation>
    <scope>NUCLEOTIDE SEQUENCE [LARGE SCALE GENOMIC DNA]</scope>
    <source>
        <strain evidence="3 4">VTM4R57</strain>
    </source>
</reference>
<comment type="caution">
    <text evidence="3">The sequence shown here is derived from an EMBL/GenBank/DDBJ whole genome shotgun (WGS) entry which is preliminary data.</text>
</comment>
<accession>A0ABD7M7F2</accession>
<dbReference type="AlphaFoldDB" id="A0ABD7M7F2"/>
<evidence type="ECO:0000259" key="2">
    <source>
        <dbReference type="Pfam" id="PF20467"/>
    </source>
</evidence>
<dbReference type="InterPro" id="IPR046818">
    <property type="entry name" value="MmeI_C"/>
</dbReference>
<evidence type="ECO:0000313" key="4">
    <source>
        <dbReference type="Proteomes" id="UP000184253"/>
    </source>
</evidence>
<sequence>MAAEYLCIPRHVSATRRFFTAARFDTAVISGDANFVAPDADGFAFAVISSSAFIAWQRMVGGQIKSDLRFSNTLVWNTLPLPEMSGADREKLIAAGARVLAARAEHPERSLAQHYNPLAMEPNLRKAHIELDRQMDKLIGLSGQANEKSRQAHLLALYVSMADGCSALQDRR</sequence>
<protein>
    <submittedName>
        <fullName evidence="3">Uncharacterized protein</fullName>
    </submittedName>
</protein>
<feature type="domain" description="MmeI-like target recognition" evidence="1">
    <location>
        <begin position="5"/>
        <end position="83"/>
    </location>
</feature>
<evidence type="ECO:0000259" key="1">
    <source>
        <dbReference type="Pfam" id="PF20466"/>
    </source>
</evidence>
<dbReference type="Proteomes" id="UP000184253">
    <property type="component" value="Unassembled WGS sequence"/>
</dbReference>
<dbReference type="Pfam" id="PF20467">
    <property type="entry name" value="MmeI_C"/>
    <property type="match status" value="1"/>
</dbReference>
<dbReference type="InterPro" id="IPR046820">
    <property type="entry name" value="MmeI_TRD"/>
</dbReference>
<dbReference type="Pfam" id="PF20466">
    <property type="entry name" value="MmeI_TRD"/>
    <property type="match status" value="1"/>
</dbReference>
<proteinExistence type="predicted"/>
<evidence type="ECO:0000313" key="3">
    <source>
        <dbReference type="EMBL" id="SHL54855.1"/>
    </source>
</evidence>
<name>A0ABD7M7F2_MICLU</name>
<dbReference type="EMBL" id="FRCE01000005">
    <property type="protein sequence ID" value="SHL54855.1"/>
    <property type="molecule type" value="Genomic_DNA"/>
</dbReference>
<feature type="domain" description="MmeI-like C-terminal" evidence="2">
    <location>
        <begin position="87"/>
        <end position="160"/>
    </location>
</feature>